<evidence type="ECO:0000256" key="2">
    <source>
        <dbReference type="SAM" id="Phobius"/>
    </source>
</evidence>
<gene>
    <name evidence="3" type="ORF">DRF58_03200</name>
</gene>
<dbReference type="EMBL" id="QNUG01000005">
    <property type="protein sequence ID" value="REC72278.1"/>
    <property type="molecule type" value="Genomic_DNA"/>
</dbReference>
<keyword evidence="2" id="KW-0472">Membrane</keyword>
<evidence type="ECO:0000313" key="4">
    <source>
        <dbReference type="Proteomes" id="UP000256326"/>
    </source>
</evidence>
<accession>A0A3D9D2W9</accession>
<evidence type="ECO:0000256" key="1">
    <source>
        <dbReference type="SAM" id="Coils"/>
    </source>
</evidence>
<proteinExistence type="predicted"/>
<feature type="transmembrane region" description="Helical" evidence="2">
    <location>
        <begin position="35"/>
        <end position="56"/>
    </location>
</feature>
<dbReference type="RefSeq" id="WP_116032762.1">
    <property type="nucleotide sequence ID" value="NZ_JBHLVV010000003.1"/>
</dbReference>
<name>A0A3D9D2W9_9FLAO</name>
<feature type="coiled-coil region" evidence="1">
    <location>
        <begin position="60"/>
        <end position="91"/>
    </location>
</feature>
<reference evidence="3 4" key="1">
    <citation type="journal article" date="2006" name="Int. J. Syst. Evol. Microbiol.">
        <title>Chryseobacterium hispanicum sp. nov., isolated from the drinking water distribution system of Sevilla, Spain.</title>
        <authorList>
            <person name="Gallego V."/>
            <person name="Garcia M.T."/>
            <person name="Ventosa A."/>
        </authorList>
    </citation>
    <scope>NUCLEOTIDE SEQUENCE [LARGE SCALE GENOMIC DNA]</scope>
    <source>
        <strain evidence="3 4">KCTC 22104</strain>
    </source>
</reference>
<dbReference type="AlphaFoldDB" id="A0A3D9D2W9"/>
<evidence type="ECO:0008006" key="5">
    <source>
        <dbReference type="Google" id="ProtNLM"/>
    </source>
</evidence>
<protein>
    <recommendedName>
        <fullName evidence="5">DUF1049 domain-containing protein</fullName>
    </recommendedName>
</protein>
<keyword evidence="4" id="KW-1185">Reference proteome</keyword>
<evidence type="ECO:0000313" key="3">
    <source>
        <dbReference type="EMBL" id="REC72278.1"/>
    </source>
</evidence>
<organism evidence="3 4">
    <name type="scientific">Epilithonimonas hispanica</name>
    <dbReference type="NCBI Taxonomy" id="358687"/>
    <lineage>
        <taxon>Bacteria</taxon>
        <taxon>Pseudomonadati</taxon>
        <taxon>Bacteroidota</taxon>
        <taxon>Flavobacteriia</taxon>
        <taxon>Flavobacteriales</taxon>
        <taxon>Weeksellaceae</taxon>
        <taxon>Chryseobacterium group</taxon>
        <taxon>Epilithonimonas</taxon>
    </lineage>
</organism>
<keyword evidence="1" id="KW-0175">Coiled coil</keyword>
<keyword evidence="2" id="KW-1133">Transmembrane helix</keyword>
<dbReference type="Proteomes" id="UP000256326">
    <property type="component" value="Unassembled WGS sequence"/>
</dbReference>
<sequence length="95" mass="10505">MKGLSLTGLLLLALAFVLFYFNDNFSVIKLFEPITLMGILAGIGIGLFIGGMIGYVSKGNAVKEAQLKREFKELQKQKAELEKQQAVENINNRSL</sequence>
<keyword evidence="2" id="KW-0812">Transmembrane</keyword>
<comment type="caution">
    <text evidence="3">The sequence shown here is derived from an EMBL/GenBank/DDBJ whole genome shotgun (WGS) entry which is preliminary data.</text>
</comment>